<dbReference type="NCBIfam" id="NF003952">
    <property type="entry name" value="PRK05450.1-5"/>
    <property type="match status" value="1"/>
</dbReference>
<evidence type="ECO:0000256" key="3">
    <source>
        <dbReference type="ARBA" id="ARBA00022695"/>
    </source>
</evidence>
<gene>
    <name evidence="9" type="ORF">CC78DRAFT_325898</name>
</gene>
<evidence type="ECO:0000256" key="4">
    <source>
        <dbReference type="ARBA" id="ARBA00050198"/>
    </source>
</evidence>
<evidence type="ECO:0000256" key="7">
    <source>
        <dbReference type="ARBA" id="ARBA00066873"/>
    </source>
</evidence>
<dbReference type="InterPro" id="IPR004528">
    <property type="entry name" value="KdsB"/>
</dbReference>
<dbReference type="Proteomes" id="UP000800093">
    <property type="component" value="Unassembled WGS sequence"/>
</dbReference>
<protein>
    <recommendedName>
        <fullName evidence="7">3-deoxy-manno-octulosonate cytidylyltransferase</fullName>
        <ecNumber evidence="7">2.7.7.38</ecNumber>
    </recommendedName>
    <alternativeName>
        <fullName evidence="8">CMP-2-keto-3-deoxyoctulosonic acid synthase</fullName>
    </alternativeName>
</protein>
<keyword evidence="3 9" id="KW-0548">Nucleotidyltransferase</keyword>
<organism evidence="9 10">
    <name type="scientific">Lojkania enalia</name>
    <dbReference type="NCBI Taxonomy" id="147567"/>
    <lineage>
        <taxon>Eukaryota</taxon>
        <taxon>Fungi</taxon>
        <taxon>Dikarya</taxon>
        <taxon>Ascomycota</taxon>
        <taxon>Pezizomycotina</taxon>
        <taxon>Dothideomycetes</taxon>
        <taxon>Pleosporomycetidae</taxon>
        <taxon>Pleosporales</taxon>
        <taxon>Pleosporales incertae sedis</taxon>
        <taxon>Lojkania</taxon>
    </lineage>
</organism>
<evidence type="ECO:0000256" key="8">
    <source>
        <dbReference type="ARBA" id="ARBA00082857"/>
    </source>
</evidence>
<proteinExistence type="inferred from homology"/>
<keyword evidence="2" id="KW-0808">Transferase</keyword>
<dbReference type="HAMAP" id="MF_00057">
    <property type="entry name" value="KdsB"/>
    <property type="match status" value="1"/>
</dbReference>
<dbReference type="Gene3D" id="3.90.550.10">
    <property type="entry name" value="Spore Coat Polysaccharide Biosynthesis Protein SpsA, Chain A"/>
    <property type="match status" value="1"/>
</dbReference>
<dbReference type="PANTHER" id="PTHR42866">
    <property type="entry name" value="3-DEOXY-MANNO-OCTULOSONATE CYTIDYLYLTRANSFERASE"/>
    <property type="match status" value="1"/>
</dbReference>
<dbReference type="OrthoDB" id="10262032at2759"/>
<comment type="similarity">
    <text evidence="6">Belongs to the KdsB family.</text>
</comment>
<dbReference type="GO" id="GO:0008690">
    <property type="term" value="F:3-deoxy-manno-octulosonate cytidylyltransferase activity"/>
    <property type="evidence" value="ECO:0007669"/>
    <property type="project" value="UniProtKB-EC"/>
</dbReference>
<evidence type="ECO:0000256" key="5">
    <source>
        <dbReference type="ARBA" id="ARBA00060624"/>
    </source>
</evidence>
<accession>A0A9P4N4K3</accession>
<reference evidence="10" key="1">
    <citation type="journal article" date="2020" name="Stud. Mycol.">
        <title>101 Dothideomycetes genomes: A test case for predicting lifestyles and emergence of pathogens.</title>
        <authorList>
            <person name="Haridas S."/>
            <person name="Albert R."/>
            <person name="Binder M."/>
            <person name="Bloem J."/>
            <person name="LaButti K."/>
            <person name="Salamov A."/>
            <person name="Andreopoulos B."/>
            <person name="Baker S."/>
            <person name="Barry K."/>
            <person name="Bills G."/>
            <person name="Bluhm B."/>
            <person name="Cannon C."/>
            <person name="Castanera R."/>
            <person name="Culley D."/>
            <person name="Daum C."/>
            <person name="Ezra D."/>
            <person name="Gonzalez J."/>
            <person name="Henrissat B."/>
            <person name="Kuo A."/>
            <person name="Liang C."/>
            <person name="Lipzen A."/>
            <person name="Lutzoni F."/>
            <person name="Magnuson J."/>
            <person name="Mondo S."/>
            <person name="Nolan M."/>
            <person name="Ohm R."/>
            <person name="Pangilinan J."/>
            <person name="Park H.-J."/>
            <person name="Ramirez L."/>
            <person name="Alfaro M."/>
            <person name="Sun H."/>
            <person name="Tritt A."/>
            <person name="Yoshinaga Y."/>
            <person name="Zwiers L.-H."/>
            <person name="Turgeon B."/>
            <person name="Goodwin S."/>
            <person name="Spatafora J."/>
            <person name="Crous P."/>
            <person name="Grigoriev I."/>
        </authorList>
    </citation>
    <scope>NUCLEOTIDE SEQUENCE [LARGE SCALE GENOMIC DNA]</scope>
    <source>
        <strain evidence="10">CBS 304.66</strain>
    </source>
</reference>
<dbReference type="CDD" id="cd02517">
    <property type="entry name" value="CMP-KDO-Synthetase"/>
    <property type="match status" value="1"/>
</dbReference>
<dbReference type="GO" id="GO:1901137">
    <property type="term" value="P:carbohydrate derivative biosynthetic process"/>
    <property type="evidence" value="ECO:0007669"/>
    <property type="project" value="UniProtKB-ARBA"/>
</dbReference>
<dbReference type="GO" id="GO:0005829">
    <property type="term" value="C:cytosol"/>
    <property type="evidence" value="ECO:0007669"/>
    <property type="project" value="TreeGrafter"/>
</dbReference>
<dbReference type="NCBIfam" id="NF009905">
    <property type="entry name" value="PRK13368.1"/>
    <property type="match status" value="1"/>
</dbReference>
<evidence type="ECO:0000313" key="9">
    <source>
        <dbReference type="EMBL" id="KAF2262034.1"/>
    </source>
</evidence>
<evidence type="ECO:0000256" key="6">
    <source>
        <dbReference type="ARBA" id="ARBA00060845"/>
    </source>
</evidence>
<dbReference type="AlphaFoldDB" id="A0A9P4N4K3"/>
<comment type="pathway">
    <text evidence="5">Nucleotide-sugar biosynthesis; CMP-3-deoxy-D-manno-octulosonate biosynthesis; CMP-3-deoxy-D-manno-octulosonate from 3-deoxy-D-manno-octulosonate and CTP: step 1/1.</text>
</comment>
<dbReference type="InterPro" id="IPR003329">
    <property type="entry name" value="Cytidylyl_trans"/>
</dbReference>
<dbReference type="EC" id="2.7.7.38" evidence="7"/>
<dbReference type="FunFam" id="3.90.550.10:FF:000011">
    <property type="entry name" value="3-deoxy-manno-octulosonate cytidylyltransferase"/>
    <property type="match status" value="1"/>
</dbReference>
<evidence type="ECO:0000256" key="2">
    <source>
        <dbReference type="ARBA" id="ARBA00022679"/>
    </source>
</evidence>
<comment type="caution">
    <text evidence="9">The sequence shown here is derived from an EMBL/GenBank/DDBJ whole genome shotgun (WGS) entry which is preliminary data.</text>
</comment>
<dbReference type="GO" id="GO:0044281">
    <property type="term" value="P:small molecule metabolic process"/>
    <property type="evidence" value="ECO:0007669"/>
    <property type="project" value="UniProtKB-ARBA"/>
</dbReference>
<dbReference type="GO" id="GO:0016020">
    <property type="term" value="C:membrane"/>
    <property type="evidence" value="ECO:0007669"/>
    <property type="project" value="UniProtKB-SubCell"/>
</dbReference>
<sequence>MKFIVVIPARYASTRLPGKPLKDINGKTMIAHVISRAKLSGATTVIVATDHDDIASEAKRHGAEPCLTGSHHLSGTERLMEVVENRQFPDDLIIVNVQGDEPLINPEHIRQVAEDHVLSAGDMVTLATPISSSEEMLNPNIVKTVLDAKGFALYFSRAPIPWDRDGGSKEVDGLEKQFLRHIGLYAYSAGFLRRYSSWKPTLLERIEALEQLRVLWYGGRIHVAVTLHDQSISVDTPEDLERVRLAMEDN</sequence>
<dbReference type="Pfam" id="PF02348">
    <property type="entry name" value="CTP_transf_3"/>
    <property type="match status" value="1"/>
</dbReference>
<evidence type="ECO:0000256" key="1">
    <source>
        <dbReference type="ARBA" id="ARBA00004370"/>
    </source>
</evidence>
<comment type="subcellular location">
    <subcellularLocation>
        <location evidence="1">Membrane</location>
    </subcellularLocation>
</comment>
<dbReference type="EMBL" id="ML986645">
    <property type="protein sequence ID" value="KAF2262034.1"/>
    <property type="molecule type" value="Genomic_DNA"/>
</dbReference>
<dbReference type="PANTHER" id="PTHR42866:SF2">
    <property type="entry name" value="3-DEOXY-MANNO-OCTULOSONATE CYTIDYLYLTRANSFERASE, MITOCHONDRIAL"/>
    <property type="match status" value="1"/>
</dbReference>
<dbReference type="NCBIfam" id="TIGR00466">
    <property type="entry name" value="kdsB"/>
    <property type="match status" value="1"/>
</dbReference>
<dbReference type="SUPFAM" id="SSF53448">
    <property type="entry name" value="Nucleotide-diphospho-sugar transferases"/>
    <property type="match status" value="1"/>
</dbReference>
<comment type="catalytic activity">
    <reaction evidence="4">
        <text>3-deoxy-alpha-D-manno-oct-2-ulosonate + CTP = CMP-3-deoxy-beta-D-manno-octulosonate + diphosphate</text>
        <dbReference type="Rhea" id="RHEA:23448"/>
        <dbReference type="ChEBI" id="CHEBI:33019"/>
        <dbReference type="ChEBI" id="CHEBI:37563"/>
        <dbReference type="ChEBI" id="CHEBI:85986"/>
        <dbReference type="ChEBI" id="CHEBI:85987"/>
        <dbReference type="EC" id="2.7.7.38"/>
    </reaction>
</comment>
<evidence type="ECO:0000313" key="10">
    <source>
        <dbReference type="Proteomes" id="UP000800093"/>
    </source>
</evidence>
<name>A0A9P4N4K3_9PLEO</name>
<dbReference type="InterPro" id="IPR029044">
    <property type="entry name" value="Nucleotide-diphossugar_trans"/>
</dbReference>
<keyword evidence="10" id="KW-1185">Reference proteome</keyword>